<dbReference type="EMBL" id="JAGGNH010000008">
    <property type="protein sequence ID" value="KAJ0964986.1"/>
    <property type="molecule type" value="Genomic_DNA"/>
</dbReference>
<proteinExistence type="predicted"/>
<feature type="compositionally biased region" description="Basic and acidic residues" evidence="1">
    <location>
        <begin position="29"/>
        <end position="43"/>
    </location>
</feature>
<gene>
    <name evidence="2" type="ORF">J5N97_026124</name>
</gene>
<evidence type="ECO:0000256" key="1">
    <source>
        <dbReference type="SAM" id="MobiDB-lite"/>
    </source>
</evidence>
<dbReference type="OrthoDB" id="7486164at2759"/>
<accession>A0A9D5C1H0</accession>
<evidence type="ECO:0000313" key="3">
    <source>
        <dbReference type="Proteomes" id="UP001085076"/>
    </source>
</evidence>
<reference evidence="2" key="1">
    <citation type="submission" date="2021-03" db="EMBL/GenBank/DDBJ databases">
        <authorList>
            <person name="Li Z."/>
            <person name="Yang C."/>
        </authorList>
    </citation>
    <scope>NUCLEOTIDE SEQUENCE</scope>
    <source>
        <strain evidence="2">Dzin_1.0</strain>
        <tissue evidence="2">Leaf</tissue>
    </source>
</reference>
<keyword evidence="3" id="KW-1185">Reference proteome</keyword>
<reference evidence="2" key="2">
    <citation type="journal article" date="2022" name="Hortic Res">
        <title>The genome of Dioscorea zingiberensis sheds light on the biosynthesis, origin and evolution of the medicinally important diosgenin saponins.</title>
        <authorList>
            <person name="Li Y."/>
            <person name="Tan C."/>
            <person name="Li Z."/>
            <person name="Guo J."/>
            <person name="Li S."/>
            <person name="Chen X."/>
            <person name="Wang C."/>
            <person name="Dai X."/>
            <person name="Yang H."/>
            <person name="Song W."/>
            <person name="Hou L."/>
            <person name="Xu J."/>
            <person name="Tong Z."/>
            <person name="Xu A."/>
            <person name="Yuan X."/>
            <person name="Wang W."/>
            <person name="Yang Q."/>
            <person name="Chen L."/>
            <person name="Sun Z."/>
            <person name="Wang K."/>
            <person name="Pan B."/>
            <person name="Chen J."/>
            <person name="Bao Y."/>
            <person name="Liu F."/>
            <person name="Qi X."/>
            <person name="Gang D.R."/>
            <person name="Wen J."/>
            <person name="Li J."/>
        </authorList>
    </citation>
    <scope>NUCLEOTIDE SEQUENCE</scope>
    <source>
        <strain evidence="2">Dzin_1.0</strain>
    </source>
</reference>
<feature type="region of interest" description="Disordered" evidence="1">
    <location>
        <begin position="255"/>
        <end position="295"/>
    </location>
</feature>
<dbReference type="AlphaFoldDB" id="A0A9D5C1H0"/>
<protein>
    <submittedName>
        <fullName evidence="2">Uncharacterized protein</fullName>
    </submittedName>
</protein>
<comment type="caution">
    <text evidence="2">The sequence shown here is derived from an EMBL/GenBank/DDBJ whole genome shotgun (WGS) entry which is preliminary data.</text>
</comment>
<name>A0A9D5C1H0_9LILI</name>
<feature type="region of interest" description="Disordered" evidence="1">
    <location>
        <begin position="499"/>
        <end position="537"/>
    </location>
</feature>
<feature type="compositionally biased region" description="Basic and acidic residues" evidence="1">
    <location>
        <begin position="527"/>
        <end position="537"/>
    </location>
</feature>
<sequence length="537" mass="59630">MTQLHEGEPSQTKGKEKGAMKAAASGTQKEMENKKDENARPDRTAPSGMEVSHNGSIAIDDMWVEEIRKLRRSAIVTVIKGFAGLRPHEKVKDAVAELVAPDLKWTSQPFEDDRILLHCPSEDLAKQVTNMGEMKLQEFTIRCEPCKAATNATGKADGELRWITASGLPLFGMRRDLIARLLKPVGDLVYLGTGGAFFVGHCRAAVRIRKGKRLPTTLNYSILTEKFSIKVQLDQGEPPLPWDLSPEKMVVPEVGKAKGGGVQPQPEKKDLGPPGKDQQSQPEVTKGMTGYGRSSADATACNAAQEVRRATACMEMEKSQFQAKQKNNGVKRRHMEADAAEILKKKTPDQTKERQVDKNAVKSSRGNLGMKLCRTQKVFSHTSTIGGQMEQSQPLIIKNKGKAIVEADNSKEHVEGNYETTTKNKSRGQERDTWQHGVLKQNVINYVNEANHNINEKSASFPTYLDTEKDNHFESDKEFDDQLIREIELEMENMWNTNLDGEGDKMGDNEAMVDLTTDNPIGSSPKRGNDSKALEYP</sequence>
<feature type="region of interest" description="Disordered" evidence="1">
    <location>
        <begin position="1"/>
        <end position="53"/>
    </location>
</feature>
<organism evidence="2 3">
    <name type="scientific">Dioscorea zingiberensis</name>
    <dbReference type="NCBI Taxonomy" id="325984"/>
    <lineage>
        <taxon>Eukaryota</taxon>
        <taxon>Viridiplantae</taxon>
        <taxon>Streptophyta</taxon>
        <taxon>Embryophyta</taxon>
        <taxon>Tracheophyta</taxon>
        <taxon>Spermatophyta</taxon>
        <taxon>Magnoliopsida</taxon>
        <taxon>Liliopsida</taxon>
        <taxon>Dioscoreales</taxon>
        <taxon>Dioscoreaceae</taxon>
        <taxon>Dioscorea</taxon>
    </lineage>
</organism>
<evidence type="ECO:0000313" key="2">
    <source>
        <dbReference type="EMBL" id="KAJ0964986.1"/>
    </source>
</evidence>
<feature type="compositionally biased region" description="Basic and acidic residues" evidence="1">
    <location>
        <begin position="1"/>
        <end position="19"/>
    </location>
</feature>
<dbReference type="Proteomes" id="UP001085076">
    <property type="component" value="Miscellaneous, Linkage group lg08"/>
</dbReference>